<proteinExistence type="predicted"/>
<dbReference type="Proteomes" id="UP000295361">
    <property type="component" value="Unassembled WGS sequence"/>
</dbReference>
<dbReference type="PANTHER" id="PTHR13847:SF287">
    <property type="entry name" value="FAD-DEPENDENT OXIDOREDUCTASE DOMAIN-CONTAINING PROTEIN 1"/>
    <property type="match status" value="1"/>
</dbReference>
<organism evidence="3 4">
    <name type="scientific">Roseateles toxinivorans</name>
    <dbReference type="NCBI Taxonomy" id="270368"/>
    <lineage>
        <taxon>Bacteria</taxon>
        <taxon>Pseudomonadati</taxon>
        <taxon>Pseudomonadota</taxon>
        <taxon>Betaproteobacteria</taxon>
        <taxon>Burkholderiales</taxon>
        <taxon>Sphaerotilaceae</taxon>
        <taxon>Roseateles</taxon>
    </lineage>
</organism>
<accession>A0A4R6QQ47</accession>
<reference evidence="3 4" key="1">
    <citation type="submission" date="2019-03" db="EMBL/GenBank/DDBJ databases">
        <title>Genomic Encyclopedia of Type Strains, Phase IV (KMG-IV): sequencing the most valuable type-strain genomes for metagenomic binning, comparative biology and taxonomic classification.</title>
        <authorList>
            <person name="Goeker M."/>
        </authorList>
    </citation>
    <scope>NUCLEOTIDE SEQUENCE [LARGE SCALE GENOMIC DNA]</scope>
    <source>
        <strain evidence="3 4">DSM 16998</strain>
    </source>
</reference>
<dbReference type="InterPro" id="IPR036188">
    <property type="entry name" value="FAD/NAD-bd_sf"/>
</dbReference>
<dbReference type="RefSeq" id="WP_133700433.1">
    <property type="nucleotide sequence ID" value="NZ_SNXS01000002.1"/>
</dbReference>
<dbReference type="OrthoDB" id="9806257at2"/>
<sequence>MTVESDFLVIGAGMAGASAAAHLALEGTVILLEAEDQPGYHTTGRSAALFSEMYGNDTIRGLTRASRAFLFEPPAGFAEAPLVSPRPTMYFARADQIAALHRFRDSPDVAAATELLTAEQAQALAPVFAPGYLAAAAIERGSADIDVHGLHQGFLRQLRARGGAVQLKAGVQAMARRDGRWVVTTPAGEFSAPVVVNAAGAWADQIALLAGARPVGLKPKRRTALLIEVPEGMDAHAWPASVDIDEQFYFKPDAGLLLLSPADEHDSPPCDAQPEELDVAEAVDRFEQASGRSVRRVKHRWAGLRVFAADRTPVIGFDPKVDGFFWLAGPGGYGIQTAPALGRVTAALALGRELPADVAALGVTTAALSPGRPGLTLE</sequence>
<comment type="caution">
    <text evidence="3">The sequence shown here is derived from an EMBL/GenBank/DDBJ whole genome shotgun (WGS) entry which is preliminary data.</text>
</comment>
<dbReference type="Gene3D" id="3.50.50.60">
    <property type="entry name" value="FAD/NAD(P)-binding domain"/>
    <property type="match status" value="1"/>
</dbReference>
<evidence type="ECO:0000256" key="1">
    <source>
        <dbReference type="ARBA" id="ARBA00023002"/>
    </source>
</evidence>
<keyword evidence="1" id="KW-0560">Oxidoreductase</keyword>
<dbReference type="InterPro" id="IPR006076">
    <property type="entry name" value="FAD-dep_OxRdtase"/>
</dbReference>
<evidence type="ECO:0000313" key="4">
    <source>
        <dbReference type="Proteomes" id="UP000295361"/>
    </source>
</evidence>
<dbReference type="EMBL" id="SNXS01000002">
    <property type="protein sequence ID" value="TDP73020.1"/>
    <property type="molecule type" value="Genomic_DNA"/>
</dbReference>
<dbReference type="PANTHER" id="PTHR13847">
    <property type="entry name" value="SARCOSINE DEHYDROGENASE-RELATED"/>
    <property type="match status" value="1"/>
</dbReference>
<feature type="domain" description="FAD dependent oxidoreductase" evidence="2">
    <location>
        <begin position="6"/>
        <end position="348"/>
    </location>
</feature>
<dbReference type="Gene3D" id="3.30.9.10">
    <property type="entry name" value="D-Amino Acid Oxidase, subunit A, domain 2"/>
    <property type="match status" value="1"/>
</dbReference>
<protein>
    <submittedName>
        <fullName evidence="3">D-arginine dehydrogenase</fullName>
    </submittedName>
</protein>
<dbReference type="GO" id="GO:0016491">
    <property type="term" value="F:oxidoreductase activity"/>
    <property type="evidence" value="ECO:0007669"/>
    <property type="project" value="UniProtKB-KW"/>
</dbReference>
<evidence type="ECO:0000313" key="3">
    <source>
        <dbReference type="EMBL" id="TDP73020.1"/>
    </source>
</evidence>
<dbReference type="GO" id="GO:0005737">
    <property type="term" value="C:cytoplasm"/>
    <property type="evidence" value="ECO:0007669"/>
    <property type="project" value="TreeGrafter"/>
</dbReference>
<keyword evidence="4" id="KW-1185">Reference proteome</keyword>
<name>A0A4R6QQ47_9BURK</name>
<dbReference type="AlphaFoldDB" id="A0A4R6QQ47"/>
<evidence type="ECO:0000259" key="2">
    <source>
        <dbReference type="Pfam" id="PF01266"/>
    </source>
</evidence>
<dbReference type="Pfam" id="PF01266">
    <property type="entry name" value="DAO"/>
    <property type="match status" value="1"/>
</dbReference>
<gene>
    <name evidence="3" type="ORF">DES47_102766</name>
</gene>
<dbReference type="InParanoid" id="A0A4R6QQ47"/>
<dbReference type="SUPFAM" id="SSF51905">
    <property type="entry name" value="FAD/NAD(P)-binding domain"/>
    <property type="match status" value="1"/>
</dbReference>